<evidence type="ECO:0000313" key="1">
    <source>
        <dbReference type="EMBL" id="KIM54892.1"/>
    </source>
</evidence>
<gene>
    <name evidence="1" type="ORF">SCLCIDRAFT_337182</name>
</gene>
<reference evidence="1 2" key="1">
    <citation type="submission" date="2014-04" db="EMBL/GenBank/DDBJ databases">
        <authorList>
            <consortium name="DOE Joint Genome Institute"/>
            <person name="Kuo A."/>
            <person name="Kohler A."/>
            <person name="Nagy L.G."/>
            <person name="Floudas D."/>
            <person name="Copeland A."/>
            <person name="Barry K.W."/>
            <person name="Cichocki N."/>
            <person name="Veneault-Fourrey C."/>
            <person name="LaButti K."/>
            <person name="Lindquist E.A."/>
            <person name="Lipzen A."/>
            <person name="Lundell T."/>
            <person name="Morin E."/>
            <person name="Murat C."/>
            <person name="Sun H."/>
            <person name="Tunlid A."/>
            <person name="Henrissat B."/>
            <person name="Grigoriev I.V."/>
            <person name="Hibbett D.S."/>
            <person name="Martin F."/>
            <person name="Nordberg H.P."/>
            <person name="Cantor M.N."/>
            <person name="Hua S.X."/>
        </authorList>
    </citation>
    <scope>NUCLEOTIDE SEQUENCE [LARGE SCALE GENOMIC DNA]</scope>
    <source>
        <strain evidence="1 2">Foug A</strain>
    </source>
</reference>
<dbReference type="HOGENOM" id="CLU_023752_0_0_1"/>
<organism evidence="1 2">
    <name type="scientific">Scleroderma citrinum Foug A</name>
    <dbReference type="NCBI Taxonomy" id="1036808"/>
    <lineage>
        <taxon>Eukaryota</taxon>
        <taxon>Fungi</taxon>
        <taxon>Dikarya</taxon>
        <taxon>Basidiomycota</taxon>
        <taxon>Agaricomycotina</taxon>
        <taxon>Agaricomycetes</taxon>
        <taxon>Agaricomycetidae</taxon>
        <taxon>Boletales</taxon>
        <taxon>Sclerodermatineae</taxon>
        <taxon>Sclerodermataceae</taxon>
        <taxon>Scleroderma</taxon>
    </lineage>
</organism>
<dbReference type="Proteomes" id="UP000053989">
    <property type="component" value="Unassembled WGS sequence"/>
</dbReference>
<dbReference type="OrthoDB" id="2624927at2759"/>
<protein>
    <submittedName>
        <fullName evidence="1">Uncharacterized protein</fullName>
    </submittedName>
</protein>
<dbReference type="EMBL" id="KN822145">
    <property type="protein sequence ID" value="KIM54892.1"/>
    <property type="molecule type" value="Genomic_DNA"/>
</dbReference>
<dbReference type="Gene3D" id="3.80.10.10">
    <property type="entry name" value="Ribonuclease Inhibitor"/>
    <property type="match status" value="1"/>
</dbReference>
<proteinExistence type="predicted"/>
<dbReference type="InterPro" id="IPR032675">
    <property type="entry name" value="LRR_dom_sf"/>
</dbReference>
<accession>A0A0C2ZQK0</accession>
<reference evidence="2" key="2">
    <citation type="submission" date="2015-01" db="EMBL/GenBank/DDBJ databases">
        <title>Evolutionary Origins and Diversification of the Mycorrhizal Mutualists.</title>
        <authorList>
            <consortium name="DOE Joint Genome Institute"/>
            <consortium name="Mycorrhizal Genomics Consortium"/>
            <person name="Kohler A."/>
            <person name="Kuo A."/>
            <person name="Nagy L.G."/>
            <person name="Floudas D."/>
            <person name="Copeland A."/>
            <person name="Barry K.W."/>
            <person name="Cichocki N."/>
            <person name="Veneault-Fourrey C."/>
            <person name="LaButti K."/>
            <person name="Lindquist E.A."/>
            <person name="Lipzen A."/>
            <person name="Lundell T."/>
            <person name="Morin E."/>
            <person name="Murat C."/>
            <person name="Riley R."/>
            <person name="Ohm R."/>
            <person name="Sun H."/>
            <person name="Tunlid A."/>
            <person name="Henrissat B."/>
            <person name="Grigoriev I.V."/>
            <person name="Hibbett D.S."/>
            <person name="Martin F."/>
        </authorList>
    </citation>
    <scope>NUCLEOTIDE SEQUENCE [LARGE SCALE GENOMIC DNA]</scope>
    <source>
        <strain evidence="2">Foug A</strain>
    </source>
</reference>
<dbReference type="AlphaFoldDB" id="A0A0C2ZQK0"/>
<dbReference type="SUPFAM" id="SSF52047">
    <property type="entry name" value="RNI-like"/>
    <property type="match status" value="1"/>
</dbReference>
<dbReference type="InParanoid" id="A0A0C2ZQK0"/>
<name>A0A0C2ZQK0_9AGAM</name>
<sequence length="410" mass="46156">MLAGALPLTVQRGSSKLLPPAQISSPTRHAQFAGRNPIQLQGTRNPPTMDELTEVRIELARLEKQEQGLTEQLYNVRTAVRAQRTKLDELIRRIHAPIDRLPNELLLRIFELSIHASVLAFPSCDVHSHRKLELAGVSRRWRDMVLGFPRLWTTIRVSPTWSESFVKAHVTRSCQSPLDIEIFTQDTVHTFRASVDILVDCAQRWRSLIIHGRGSSFDVSELLKRIEHVVFPSLTHVSVQHVPSFLTDRFFRFYSELCPHLQHLDLGGHFIPSLDFSIPPSLTSFAINYGRGDSPSSILQHASLQKLTTLSLSGSCDGLKLHRNSLHLPLLKSFICKVSGAKMLIRAIVAPNLTNLTYHPWGRERGYGAESICSSFPAVRHVDLAADIMFDSTSNRRILFGIPRGSDYMA</sequence>
<dbReference type="Gene3D" id="1.20.1280.50">
    <property type="match status" value="1"/>
</dbReference>
<keyword evidence="2" id="KW-1185">Reference proteome</keyword>
<evidence type="ECO:0000313" key="2">
    <source>
        <dbReference type="Proteomes" id="UP000053989"/>
    </source>
</evidence>